<accession>A0A154WH30</accession>
<keyword evidence="1" id="KW-1133">Transmembrane helix</keyword>
<evidence type="ECO:0008006" key="4">
    <source>
        <dbReference type="Google" id="ProtNLM"/>
    </source>
</evidence>
<dbReference type="RefSeq" id="WP_067550925.1">
    <property type="nucleotide sequence ID" value="NZ_LPXN01000001.1"/>
</dbReference>
<feature type="transmembrane region" description="Helical" evidence="1">
    <location>
        <begin position="6"/>
        <end position="23"/>
    </location>
</feature>
<sequence length="183" mass="19931">MSLIWIIAILIAAALAILLLYIARRPDWFRVSRDIVIATPPEPIFAILNDLRRGADWSPFERRDPALRRSFTGPAQGPGSALEWDGNKEVGAGRLSLVDTTPPTHLTLALDMYRPVKTSNIVRFTLEPVASGTRLTWTMEGRANFIAKAFGLVCDPDRMCGPAFEAGLADLKNLAEAEAGSGA</sequence>
<organism evidence="2 3">
    <name type="scientific">Oceanibaculum pacificum</name>
    <dbReference type="NCBI Taxonomy" id="580166"/>
    <lineage>
        <taxon>Bacteria</taxon>
        <taxon>Pseudomonadati</taxon>
        <taxon>Pseudomonadota</taxon>
        <taxon>Alphaproteobacteria</taxon>
        <taxon>Rhodospirillales</taxon>
        <taxon>Oceanibaculaceae</taxon>
        <taxon>Oceanibaculum</taxon>
    </lineage>
</organism>
<gene>
    <name evidence="2" type="ORF">AUP43_00185</name>
</gene>
<dbReference type="EMBL" id="LPXN01000001">
    <property type="protein sequence ID" value="KZD12796.1"/>
    <property type="molecule type" value="Genomic_DNA"/>
</dbReference>
<dbReference type="Pfam" id="PF10604">
    <property type="entry name" value="Polyketide_cyc2"/>
    <property type="match status" value="1"/>
</dbReference>
<keyword evidence="1" id="KW-0472">Membrane</keyword>
<keyword evidence="1" id="KW-0812">Transmembrane</keyword>
<dbReference type="InterPro" id="IPR019587">
    <property type="entry name" value="Polyketide_cyclase/dehydratase"/>
</dbReference>
<dbReference type="SUPFAM" id="SSF55961">
    <property type="entry name" value="Bet v1-like"/>
    <property type="match status" value="1"/>
</dbReference>
<dbReference type="CDD" id="cd07818">
    <property type="entry name" value="SRPBCC_1"/>
    <property type="match status" value="1"/>
</dbReference>
<name>A0A154WH30_9PROT</name>
<dbReference type="Proteomes" id="UP000076400">
    <property type="component" value="Unassembled WGS sequence"/>
</dbReference>
<comment type="caution">
    <text evidence="2">The sequence shown here is derived from an EMBL/GenBank/DDBJ whole genome shotgun (WGS) entry which is preliminary data.</text>
</comment>
<dbReference type="Gene3D" id="3.30.530.20">
    <property type="match status" value="1"/>
</dbReference>
<evidence type="ECO:0000313" key="3">
    <source>
        <dbReference type="Proteomes" id="UP000076400"/>
    </source>
</evidence>
<dbReference type="InterPro" id="IPR023393">
    <property type="entry name" value="START-like_dom_sf"/>
</dbReference>
<keyword evidence="3" id="KW-1185">Reference proteome</keyword>
<dbReference type="AlphaFoldDB" id="A0A154WH30"/>
<reference evidence="2 3" key="1">
    <citation type="submission" date="2015-12" db="EMBL/GenBank/DDBJ databases">
        <title>Genome sequence of Oceanibaculum pacificum MCCC 1A02656.</title>
        <authorList>
            <person name="Lu L."/>
            <person name="Lai Q."/>
            <person name="Shao Z."/>
            <person name="Qian P."/>
        </authorList>
    </citation>
    <scope>NUCLEOTIDE SEQUENCE [LARGE SCALE GENOMIC DNA]</scope>
    <source>
        <strain evidence="2 3">MCCC 1A02656</strain>
    </source>
</reference>
<dbReference type="OrthoDB" id="9807923at2"/>
<evidence type="ECO:0000256" key="1">
    <source>
        <dbReference type="SAM" id="Phobius"/>
    </source>
</evidence>
<evidence type="ECO:0000313" key="2">
    <source>
        <dbReference type="EMBL" id="KZD12796.1"/>
    </source>
</evidence>
<proteinExistence type="predicted"/>
<protein>
    <recommendedName>
        <fullName evidence="4">Polyketide cyclase</fullName>
    </recommendedName>
</protein>
<dbReference type="STRING" id="580166.AUP43_00185"/>